<protein>
    <submittedName>
        <fullName evidence="3">Uncharacterized protein</fullName>
    </submittedName>
</protein>
<reference evidence="3" key="1">
    <citation type="submission" date="2022-08" db="UniProtKB">
        <authorList>
            <consortium name="EnsemblMetazoa"/>
        </authorList>
    </citation>
    <scope>IDENTIFICATION</scope>
    <source>
        <strain evidence="3">05x7-T-G4-1.051#20</strain>
    </source>
</reference>
<proteinExistence type="predicted"/>
<organism evidence="3 4">
    <name type="scientific">Magallana gigas</name>
    <name type="common">Pacific oyster</name>
    <name type="synonym">Crassostrea gigas</name>
    <dbReference type="NCBI Taxonomy" id="29159"/>
    <lineage>
        <taxon>Eukaryota</taxon>
        <taxon>Metazoa</taxon>
        <taxon>Spiralia</taxon>
        <taxon>Lophotrochozoa</taxon>
        <taxon>Mollusca</taxon>
        <taxon>Bivalvia</taxon>
        <taxon>Autobranchia</taxon>
        <taxon>Pteriomorphia</taxon>
        <taxon>Ostreida</taxon>
        <taxon>Ostreoidea</taxon>
        <taxon>Ostreidae</taxon>
        <taxon>Magallana</taxon>
    </lineage>
</organism>
<evidence type="ECO:0000313" key="3">
    <source>
        <dbReference type="EnsemblMetazoa" id="G27647.1:cds"/>
    </source>
</evidence>
<accession>A0A8W8LIH2</accession>
<keyword evidence="1" id="KW-0880">Kelch repeat</keyword>
<dbReference type="AlphaFoldDB" id="A0A8W8LIH2"/>
<dbReference type="PANTHER" id="PTHR45632">
    <property type="entry name" value="LD33804P"/>
    <property type="match status" value="1"/>
</dbReference>
<dbReference type="Gene3D" id="2.120.10.80">
    <property type="entry name" value="Kelch-type beta propeller"/>
    <property type="match status" value="2"/>
</dbReference>
<evidence type="ECO:0000313" key="4">
    <source>
        <dbReference type="Proteomes" id="UP000005408"/>
    </source>
</evidence>
<dbReference type="InterPro" id="IPR015915">
    <property type="entry name" value="Kelch-typ_b-propeller"/>
</dbReference>
<dbReference type="SMART" id="SM00612">
    <property type="entry name" value="Kelch"/>
    <property type="match status" value="4"/>
</dbReference>
<keyword evidence="4" id="KW-1185">Reference proteome</keyword>
<name>A0A8W8LIH2_MAGGI</name>
<evidence type="ECO:0000256" key="1">
    <source>
        <dbReference type="ARBA" id="ARBA00022441"/>
    </source>
</evidence>
<keyword evidence="2" id="KW-0677">Repeat</keyword>
<dbReference type="EnsemblMetazoa" id="G27647.1">
    <property type="protein sequence ID" value="G27647.1:cds"/>
    <property type="gene ID" value="G27647"/>
</dbReference>
<dbReference type="SUPFAM" id="SSF117281">
    <property type="entry name" value="Kelch motif"/>
    <property type="match status" value="1"/>
</dbReference>
<dbReference type="PANTHER" id="PTHR45632:SF3">
    <property type="entry name" value="KELCH-LIKE PROTEIN 32"/>
    <property type="match status" value="1"/>
</dbReference>
<evidence type="ECO:0000256" key="2">
    <source>
        <dbReference type="ARBA" id="ARBA00022737"/>
    </source>
</evidence>
<dbReference type="Proteomes" id="UP000005408">
    <property type="component" value="Unassembled WGS sequence"/>
</dbReference>
<dbReference type="InterPro" id="IPR006652">
    <property type="entry name" value="Kelch_1"/>
</dbReference>
<sequence length="258" mass="28763">NPCLYLFTGGLYQDQELTKPRRDVWLYSPRNGWQGLAPMKISRVHHTVCAVDGFIYAIGGLDSNNRLLTSVERYDPVADSWRFVRSMPTARAGACAAELNGQLFIAGGYGDSTEGASAITNIVECYDPFTNRWMQRSGLRFGRCNASLTCVGDALYLSGGLATDRNTMDTVSIPDVDIYDAKNDRWRLSNYMPRGVTYHSTASFASGSMLYLIGGSPDSGQSGVECLDTRRNVWLEDFPLPREVLWMQRVTSRDVAYF</sequence>
<dbReference type="Pfam" id="PF01344">
    <property type="entry name" value="Kelch_1"/>
    <property type="match status" value="2"/>
</dbReference>